<proteinExistence type="predicted"/>
<dbReference type="AlphaFoldDB" id="A0A392TLA2"/>
<protein>
    <submittedName>
        <fullName evidence="1">Uncharacterized protein</fullName>
    </submittedName>
</protein>
<dbReference type="EMBL" id="LXQA010609171">
    <property type="protein sequence ID" value="MCI61923.1"/>
    <property type="molecule type" value="Genomic_DNA"/>
</dbReference>
<evidence type="ECO:0000313" key="1">
    <source>
        <dbReference type="EMBL" id="MCI61923.1"/>
    </source>
</evidence>
<reference evidence="1 2" key="1">
    <citation type="journal article" date="2018" name="Front. Plant Sci.">
        <title>Red Clover (Trifolium pratense) and Zigzag Clover (T. medium) - A Picture of Genomic Similarities and Differences.</title>
        <authorList>
            <person name="Dluhosova J."/>
            <person name="Istvanek J."/>
            <person name="Nedelnik J."/>
            <person name="Repkova J."/>
        </authorList>
    </citation>
    <scope>NUCLEOTIDE SEQUENCE [LARGE SCALE GENOMIC DNA]</scope>
    <source>
        <strain evidence="2">cv. 10/8</strain>
        <tissue evidence="1">Leaf</tissue>
    </source>
</reference>
<comment type="caution">
    <text evidence="1">The sequence shown here is derived from an EMBL/GenBank/DDBJ whole genome shotgun (WGS) entry which is preliminary data.</text>
</comment>
<evidence type="ECO:0000313" key="2">
    <source>
        <dbReference type="Proteomes" id="UP000265520"/>
    </source>
</evidence>
<name>A0A392TLA2_9FABA</name>
<dbReference type="Proteomes" id="UP000265520">
    <property type="component" value="Unassembled WGS sequence"/>
</dbReference>
<organism evidence="1 2">
    <name type="scientific">Trifolium medium</name>
    <dbReference type="NCBI Taxonomy" id="97028"/>
    <lineage>
        <taxon>Eukaryota</taxon>
        <taxon>Viridiplantae</taxon>
        <taxon>Streptophyta</taxon>
        <taxon>Embryophyta</taxon>
        <taxon>Tracheophyta</taxon>
        <taxon>Spermatophyta</taxon>
        <taxon>Magnoliopsida</taxon>
        <taxon>eudicotyledons</taxon>
        <taxon>Gunneridae</taxon>
        <taxon>Pentapetalae</taxon>
        <taxon>rosids</taxon>
        <taxon>fabids</taxon>
        <taxon>Fabales</taxon>
        <taxon>Fabaceae</taxon>
        <taxon>Papilionoideae</taxon>
        <taxon>50 kb inversion clade</taxon>
        <taxon>NPAAA clade</taxon>
        <taxon>Hologalegina</taxon>
        <taxon>IRL clade</taxon>
        <taxon>Trifolieae</taxon>
        <taxon>Trifolium</taxon>
    </lineage>
</organism>
<sequence length="42" mass="4577">MRAPTASGPSEVQRLLPSESELILTSEPGSPSEVQRLYCFRG</sequence>
<keyword evidence="2" id="KW-1185">Reference proteome</keyword>
<accession>A0A392TLA2</accession>